<evidence type="ECO:0000313" key="5">
    <source>
        <dbReference type="Proteomes" id="UP001589774"/>
    </source>
</evidence>
<dbReference type="Pfam" id="PF00884">
    <property type="entry name" value="Sulfatase"/>
    <property type="match status" value="1"/>
</dbReference>
<dbReference type="EMBL" id="JBHLWO010000002">
    <property type="protein sequence ID" value="MFC0320905.1"/>
    <property type="molecule type" value="Genomic_DNA"/>
</dbReference>
<dbReference type="Gene3D" id="3.30.1120.10">
    <property type="match status" value="1"/>
</dbReference>
<keyword evidence="2" id="KW-0378">Hydrolase</keyword>
<organism evidence="4 5">
    <name type="scientific">Olivibacter oleidegradans</name>
    <dbReference type="NCBI Taxonomy" id="760123"/>
    <lineage>
        <taxon>Bacteria</taxon>
        <taxon>Pseudomonadati</taxon>
        <taxon>Bacteroidota</taxon>
        <taxon>Sphingobacteriia</taxon>
        <taxon>Sphingobacteriales</taxon>
        <taxon>Sphingobacteriaceae</taxon>
        <taxon>Olivibacter</taxon>
    </lineage>
</organism>
<evidence type="ECO:0000313" key="4">
    <source>
        <dbReference type="EMBL" id="MFC0320905.1"/>
    </source>
</evidence>
<reference evidence="4 5" key="1">
    <citation type="submission" date="2024-09" db="EMBL/GenBank/DDBJ databases">
        <authorList>
            <person name="Sun Q."/>
            <person name="Mori K."/>
        </authorList>
    </citation>
    <scope>NUCLEOTIDE SEQUENCE [LARGE SCALE GENOMIC DNA]</scope>
    <source>
        <strain evidence="4 5">CCM 7765</strain>
    </source>
</reference>
<dbReference type="SUPFAM" id="SSF53649">
    <property type="entry name" value="Alkaline phosphatase-like"/>
    <property type="match status" value="1"/>
</dbReference>
<dbReference type="InterPro" id="IPR052701">
    <property type="entry name" value="GAG_Ulvan_Degrading_Sulfatases"/>
</dbReference>
<dbReference type="InterPro" id="IPR024607">
    <property type="entry name" value="Sulfatase_CS"/>
</dbReference>
<dbReference type="RefSeq" id="WP_242627219.1">
    <property type="nucleotide sequence ID" value="NZ_JBHLWO010000002.1"/>
</dbReference>
<sequence length="504" mass="57488">MKSNRLMRWLAIVGQVIIFVLPLMGYAQNNTLPPNIIYIYADDLGYGDISPYGQKRIKTPYLDQMAKEGMQFTNHYTSTPVCAPARCMLLTGKHGGHSYIRGNYEMGGFPDSLEGGQMPLPEGTYTLAKMLKKAGYATGLIGKWGLGMHNTTGSPLKQGFDYYFGYLDQKQAHNYYPSHLWENDQYVKLGNPDIFVHRPVDSLKADDTDFDYFKGNSYAPGLMTDKALRFIERSKERRFFLYLPYTIPHVSLQAPEEYVNQYKDRFNDQPYYGQHGYAATKYPRATYAALISYLDAQVGLILQKLKELGLDERTIVMFSSDNGTAFNGGVDYTFFDSTAGLRGLKMDVFEGGIKEPFLVRWPGKIKPNSKTDHVSAQYDLMATIADLIGEDAGNTDGISFLPTLLGKEKKQKQHKFLYFEYPEKGGQLAIRKGDWKAIKLNMKGNRKAKWMLFNLGEDPRETNDLAQQHAELLHEFDRIVAREHQPAHILDWEIIDNKLQNEKR</sequence>
<accession>A0ABV6HS39</accession>
<proteinExistence type="inferred from homology"/>
<evidence type="ECO:0000256" key="2">
    <source>
        <dbReference type="ARBA" id="ARBA00022801"/>
    </source>
</evidence>
<dbReference type="InterPro" id="IPR017850">
    <property type="entry name" value="Alkaline_phosphatase_core_sf"/>
</dbReference>
<dbReference type="InterPro" id="IPR000917">
    <property type="entry name" value="Sulfatase_N"/>
</dbReference>
<dbReference type="PANTHER" id="PTHR43751:SF3">
    <property type="entry name" value="SULFATASE N-TERMINAL DOMAIN-CONTAINING PROTEIN"/>
    <property type="match status" value="1"/>
</dbReference>
<keyword evidence="5" id="KW-1185">Reference proteome</keyword>
<gene>
    <name evidence="4" type="ORF">ACFFI0_21450</name>
</gene>
<name>A0ABV6HS39_9SPHI</name>
<dbReference type="Proteomes" id="UP001589774">
    <property type="component" value="Unassembled WGS sequence"/>
</dbReference>
<comment type="caution">
    <text evidence="4">The sequence shown here is derived from an EMBL/GenBank/DDBJ whole genome shotgun (WGS) entry which is preliminary data.</text>
</comment>
<evidence type="ECO:0000259" key="3">
    <source>
        <dbReference type="Pfam" id="PF00884"/>
    </source>
</evidence>
<feature type="domain" description="Sulfatase N-terminal" evidence="3">
    <location>
        <begin position="34"/>
        <end position="389"/>
    </location>
</feature>
<comment type="similarity">
    <text evidence="1">Belongs to the sulfatase family.</text>
</comment>
<dbReference type="Gene3D" id="3.40.720.10">
    <property type="entry name" value="Alkaline Phosphatase, subunit A"/>
    <property type="match status" value="1"/>
</dbReference>
<protein>
    <submittedName>
        <fullName evidence="4">Arylsulfatase</fullName>
    </submittedName>
</protein>
<dbReference type="PANTHER" id="PTHR43751">
    <property type="entry name" value="SULFATASE"/>
    <property type="match status" value="1"/>
</dbReference>
<dbReference type="CDD" id="cd16145">
    <property type="entry name" value="ARS_like"/>
    <property type="match status" value="1"/>
</dbReference>
<dbReference type="PROSITE" id="PS00523">
    <property type="entry name" value="SULFATASE_1"/>
    <property type="match status" value="1"/>
</dbReference>
<evidence type="ECO:0000256" key="1">
    <source>
        <dbReference type="ARBA" id="ARBA00008779"/>
    </source>
</evidence>